<keyword evidence="2" id="KW-1185">Reference proteome</keyword>
<protein>
    <submittedName>
        <fullName evidence="1">Uncharacterized protein</fullName>
    </submittedName>
</protein>
<proteinExistence type="predicted"/>
<gene>
    <name evidence="1" type="ORF">IHE45_10G093100</name>
</gene>
<evidence type="ECO:0000313" key="2">
    <source>
        <dbReference type="Proteomes" id="UP000827976"/>
    </source>
</evidence>
<name>A0ACB7VCC8_DIOAL</name>
<sequence>MMAQRHLRQLLREKQEPFVLQSFIEERRDQLRPSSVLKKKQVPLSKNPTFFSNPSQSPSFTPTHTKRSPVFDLDVKCPSFGLKPVAYLILDAALRVEEKQSKSRRGNSIKGLSFGFFGSILKRLALRKRGREIDGEEMRVSVKDILGWDSSYPRIRRRKFQVANRPCYSSFRGKVDELEKNVFRAMTSSNLQGRCSLVDVKDMLCLTSSPACSPGSRKTEVFGGTRPERKEQGEVEHEEKEPQLSPVSVLDPSFAEEDEEDHSPEHSNAKSTRQAGRLERLAASLLPIELDQLLALEQDDEIEDMKLIADITDEERQLLLLKSCKFDERGLLERVCKRFEAWKEAGHCTIDMMVELDFGRDSAMWKRCEEQMPEIATGIEISIFDLLVYELFDELVF</sequence>
<evidence type="ECO:0000313" key="1">
    <source>
        <dbReference type="EMBL" id="KAH7671433.1"/>
    </source>
</evidence>
<accession>A0ACB7VCC8</accession>
<dbReference type="EMBL" id="CM037020">
    <property type="protein sequence ID" value="KAH7671433.1"/>
    <property type="molecule type" value="Genomic_DNA"/>
</dbReference>
<organism evidence="1 2">
    <name type="scientific">Dioscorea alata</name>
    <name type="common">Purple yam</name>
    <dbReference type="NCBI Taxonomy" id="55571"/>
    <lineage>
        <taxon>Eukaryota</taxon>
        <taxon>Viridiplantae</taxon>
        <taxon>Streptophyta</taxon>
        <taxon>Embryophyta</taxon>
        <taxon>Tracheophyta</taxon>
        <taxon>Spermatophyta</taxon>
        <taxon>Magnoliopsida</taxon>
        <taxon>Liliopsida</taxon>
        <taxon>Dioscoreales</taxon>
        <taxon>Dioscoreaceae</taxon>
        <taxon>Dioscorea</taxon>
    </lineage>
</organism>
<reference evidence="2" key="1">
    <citation type="journal article" date="2022" name="Nat. Commun.">
        <title>Chromosome evolution and the genetic basis of agronomically important traits in greater yam.</title>
        <authorList>
            <person name="Bredeson J.V."/>
            <person name="Lyons J.B."/>
            <person name="Oniyinde I.O."/>
            <person name="Okereke N.R."/>
            <person name="Kolade O."/>
            <person name="Nnabue I."/>
            <person name="Nwadili C.O."/>
            <person name="Hribova E."/>
            <person name="Parker M."/>
            <person name="Nwogha J."/>
            <person name="Shu S."/>
            <person name="Carlson J."/>
            <person name="Kariba R."/>
            <person name="Muthemba S."/>
            <person name="Knop K."/>
            <person name="Barton G.J."/>
            <person name="Sherwood A.V."/>
            <person name="Lopez-Montes A."/>
            <person name="Asiedu R."/>
            <person name="Jamnadass R."/>
            <person name="Muchugi A."/>
            <person name="Goodstein D."/>
            <person name="Egesi C.N."/>
            <person name="Featherston J."/>
            <person name="Asfaw A."/>
            <person name="Simpson G.G."/>
            <person name="Dolezel J."/>
            <person name="Hendre P.S."/>
            <person name="Van Deynze A."/>
            <person name="Kumar P.L."/>
            <person name="Obidiegwu J.E."/>
            <person name="Bhattacharjee R."/>
            <person name="Rokhsar D.S."/>
        </authorList>
    </citation>
    <scope>NUCLEOTIDE SEQUENCE [LARGE SCALE GENOMIC DNA]</scope>
    <source>
        <strain evidence="2">cv. TDa95/00328</strain>
    </source>
</reference>
<dbReference type="Proteomes" id="UP000827976">
    <property type="component" value="Chromosome 10"/>
</dbReference>
<comment type="caution">
    <text evidence="1">The sequence shown here is derived from an EMBL/GenBank/DDBJ whole genome shotgun (WGS) entry which is preliminary data.</text>
</comment>